<reference evidence="1" key="1">
    <citation type="journal article" date="2021" name="Environ. Microbiol.">
        <title>Gene family expansions and transcriptome signatures uncover fungal adaptations to wood decay.</title>
        <authorList>
            <person name="Hage H."/>
            <person name="Miyauchi S."/>
            <person name="Viragh M."/>
            <person name="Drula E."/>
            <person name="Min B."/>
            <person name="Chaduli D."/>
            <person name="Navarro D."/>
            <person name="Favel A."/>
            <person name="Norest M."/>
            <person name="Lesage-Meessen L."/>
            <person name="Balint B."/>
            <person name="Merenyi Z."/>
            <person name="de Eugenio L."/>
            <person name="Morin E."/>
            <person name="Martinez A.T."/>
            <person name="Baldrian P."/>
            <person name="Stursova M."/>
            <person name="Martinez M.J."/>
            <person name="Novotny C."/>
            <person name="Magnuson J.K."/>
            <person name="Spatafora J.W."/>
            <person name="Maurice S."/>
            <person name="Pangilinan J."/>
            <person name="Andreopoulos W."/>
            <person name="LaButti K."/>
            <person name="Hundley H."/>
            <person name="Na H."/>
            <person name="Kuo A."/>
            <person name="Barry K."/>
            <person name="Lipzen A."/>
            <person name="Henrissat B."/>
            <person name="Riley R."/>
            <person name="Ahrendt S."/>
            <person name="Nagy L.G."/>
            <person name="Grigoriev I.V."/>
            <person name="Martin F."/>
            <person name="Rosso M.N."/>
        </authorList>
    </citation>
    <scope>NUCLEOTIDE SEQUENCE</scope>
    <source>
        <strain evidence="1">CBS 384.51</strain>
    </source>
</reference>
<accession>A0ACB8U0N0</accession>
<sequence>MLPIAAHLRCALDPMLQAAAQMAAVVCERGSALNRRRAFLVTPLRPLRRAPVRSDRGGHILWASGSSQGWMLREHPVRGELRGLQPVVVGERDGNVGVKLLLVELGNYTWVLLVQRLPKETTLIAGSIFNCGVLRTENRISGGRDCTSKWMTGNLKNSTM</sequence>
<dbReference type="Proteomes" id="UP001055072">
    <property type="component" value="Unassembled WGS sequence"/>
</dbReference>
<protein>
    <submittedName>
        <fullName evidence="1">Uncharacterized protein</fullName>
    </submittedName>
</protein>
<dbReference type="EMBL" id="MU274916">
    <property type="protein sequence ID" value="KAI0087882.1"/>
    <property type="molecule type" value="Genomic_DNA"/>
</dbReference>
<name>A0ACB8U0N0_9APHY</name>
<comment type="caution">
    <text evidence="1">The sequence shown here is derived from an EMBL/GenBank/DDBJ whole genome shotgun (WGS) entry which is preliminary data.</text>
</comment>
<gene>
    <name evidence="1" type="ORF">BDY19DRAFT_229111</name>
</gene>
<evidence type="ECO:0000313" key="1">
    <source>
        <dbReference type="EMBL" id="KAI0087882.1"/>
    </source>
</evidence>
<proteinExistence type="predicted"/>
<keyword evidence="2" id="KW-1185">Reference proteome</keyword>
<evidence type="ECO:0000313" key="2">
    <source>
        <dbReference type="Proteomes" id="UP001055072"/>
    </source>
</evidence>
<organism evidence="1 2">
    <name type="scientific">Irpex rosettiformis</name>
    <dbReference type="NCBI Taxonomy" id="378272"/>
    <lineage>
        <taxon>Eukaryota</taxon>
        <taxon>Fungi</taxon>
        <taxon>Dikarya</taxon>
        <taxon>Basidiomycota</taxon>
        <taxon>Agaricomycotina</taxon>
        <taxon>Agaricomycetes</taxon>
        <taxon>Polyporales</taxon>
        <taxon>Irpicaceae</taxon>
        <taxon>Irpex</taxon>
    </lineage>
</organism>